<evidence type="ECO:0000313" key="2">
    <source>
        <dbReference type="Proteomes" id="UP000284841"/>
    </source>
</evidence>
<keyword evidence="2" id="KW-1185">Reference proteome</keyword>
<accession>A0A415E1F4</accession>
<organism evidence="1 2">
    <name type="scientific">Emergencia timonensis</name>
    <dbReference type="NCBI Taxonomy" id="1776384"/>
    <lineage>
        <taxon>Bacteria</taxon>
        <taxon>Bacillati</taxon>
        <taxon>Bacillota</taxon>
        <taxon>Clostridia</taxon>
        <taxon>Peptostreptococcales</taxon>
        <taxon>Anaerovoracaceae</taxon>
        <taxon>Emergencia</taxon>
    </lineage>
</organism>
<evidence type="ECO:0000313" key="1">
    <source>
        <dbReference type="EMBL" id="RHJ87374.1"/>
    </source>
</evidence>
<comment type="caution">
    <text evidence="1">The sequence shown here is derived from an EMBL/GenBank/DDBJ whole genome shotgun (WGS) entry which is preliminary data.</text>
</comment>
<reference evidence="1 2" key="1">
    <citation type="submission" date="2018-08" db="EMBL/GenBank/DDBJ databases">
        <title>A genome reference for cultivated species of the human gut microbiota.</title>
        <authorList>
            <person name="Zou Y."/>
            <person name="Xue W."/>
            <person name="Luo G."/>
        </authorList>
    </citation>
    <scope>NUCLEOTIDE SEQUENCE [LARGE SCALE GENOMIC DNA]</scope>
    <source>
        <strain evidence="1 2">AM07-24</strain>
    </source>
</reference>
<dbReference type="STRING" id="1776384.GCA_900086585_00928"/>
<gene>
    <name evidence="1" type="ORF">DW099_11800</name>
</gene>
<dbReference type="RefSeq" id="WP_067534372.1">
    <property type="nucleotide sequence ID" value="NZ_AP025567.1"/>
</dbReference>
<sequence length="108" mass="12799">MYWCKECNRPLADPLIATEYEIHREVDDRRYERFEIPYCPACGHEVYEAKQCSCGKWTNCLDDWCADCLRIRDKAVMHCIAQIRLNSKLKLSSEETRDLILNYFGDVI</sequence>
<dbReference type="OrthoDB" id="9803554at2"/>
<dbReference type="GeneID" id="83003321"/>
<dbReference type="Proteomes" id="UP000284841">
    <property type="component" value="Unassembled WGS sequence"/>
</dbReference>
<dbReference type="AlphaFoldDB" id="A0A415E1F4"/>
<protein>
    <submittedName>
        <fullName evidence="1">Uncharacterized protein</fullName>
    </submittedName>
</protein>
<dbReference type="EMBL" id="QRMS01000003">
    <property type="protein sequence ID" value="RHJ87374.1"/>
    <property type="molecule type" value="Genomic_DNA"/>
</dbReference>
<name>A0A415E1F4_9FIRM</name>
<proteinExistence type="predicted"/>